<dbReference type="EMBL" id="JAWRVI010000014">
    <property type="protein sequence ID" value="KAK4090785.1"/>
    <property type="molecule type" value="Genomic_DNA"/>
</dbReference>
<accession>A0A2U3ENV8</accession>
<feature type="compositionally biased region" description="Low complexity" evidence="6">
    <location>
        <begin position="67"/>
        <end position="88"/>
    </location>
</feature>
<dbReference type="Proteomes" id="UP000245956">
    <property type="component" value="Unassembled WGS sequence"/>
</dbReference>
<dbReference type="Pfam" id="PF04082">
    <property type="entry name" value="Fungal_trans"/>
    <property type="match status" value="1"/>
</dbReference>
<keyword evidence="3" id="KW-0238">DNA-binding</keyword>
<feature type="compositionally biased region" description="Polar residues" evidence="6">
    <location>
        <begin position="51"/>
        <end position="60"/>
    </location>
</feature>
<keyword evidence="5" id="KW-0539">Nucleus</keyword>
<keyword evidence="4" id="KW-0804">Transcription</keyword>
<dbReference type="GO" id="GO:0008270">
    <property type="term" value="F:zinc ion binding"/>
    <property type="evidence" value="ECO:0007669"/>
    <property type="project" value="InterPro"/>
</dbReference>
<evidence type="ECO:0000313" key="11">
    <source>
        <dbReference type="Proteomes" id="UP001287286"/>
    </source>
</evidence>
<dbReference type="GO" id="GO:0006351">
    <property type="term" value="P:DNA-templated transcription"/>
    <property type="evidence" value="ECO:0007669"/>
    <property type="project" value="InterPro"/>
</dbReference>
<feature type="region of interest" description="Disordered" evidence="6">
    <location>
        <begin position="178"/>
        <end position="249"/>
    </location>
</feature>
<evidence type="ECO:0000256" key="5">
    <source>
        <dbReference type="ARBA" id="ARBA00023242"/>
    </source>
</evidence>
<dbReference type="InterPro" id="IPR052073">
    <property type="entry name" value="Amide_Lactam_Regulators"/>
</dbReference>
<feature type="compositionally biased region" description="Low complexity" evidence="6">
    <location>
        <begin position="238"/>
        <end position="249"/>
    </location>
</feature>
<reference evidence="9 10" key="2">
    <citation type="journal article" date="2016" name="Front. Microbiol.">
        <title>Genome and transcriptome sequences reveal the specific parasitism of the nematophagous Purpureocillium lilacinum 36-1.</title>
        <authorList>
            <person name="Xie J."/>
            <person name="Li S."/>
            <person name="Mo C."/>
            <person name="Xiao X."/>
            <person name="Peng D."/>
            <person name="Wang G."/>
            <person name="Xiao Y."/>
        </authorList>
    </citation>
    <scope>NUCLEOTIDE SEQUENCE [LARGE SCALE GENOMIC DNA]</scope>
    <source>
        <strain evidence="9 10">36-1</strain>
    </source>
</reference>
<dbReference type="AlphaFoldDB" id="A0A2U3ENV8"/>
<dbReference type="PANTHER" id="PTHR47171:SF1">
    <property type="entry name" value="ZN(II)2CYS6 TRANSCRIPTION FACTOR (EUROFUNG)"/>
    <property type="match status" value="1"/>
</dbReference>
<feature type="compositionally biased region" description="Low complexity" evidence="6">
    <location>
        <begin position="739"/>
        <end position="749"/>
    </location>
</feature>
<protein>
    <submittedName>
        <fullName evidence="9">Cutinase transcription factor 1 alpha</fullName>
    </submittedName>
    <submittedName>
        <fullName evidence="8">Transcriptional regulator family: Fungal Specific TF</fullName>
    </submittedName>
</protein>
<evidence type="ECO:0000256" key="3">
    <source>
        <dbReference type="ARBA" id="ARBA00023125"/>
    </source>
</evidence>
<proteinExistence type="predicted"/>
<reference evidence="9" key="1">
    <citation type="submission" date="2015-05" db="EMBL/GenBank/DDBJ databases">
        <authorList>
            <person name="Wang D.B."/>
            <person name="Wang M."/>
        </authorList>
    </citation>
    <scope>NUCLEOTIDE SEQUENCE</scope>
    <source>
        <strain evidence="9">36-1</strain>
    </source>
</reference>
<sequence>MRNLTRSSSEEKSSILYPRMTYQLQYRAGTLAARPLRPLHILYHRQPLPTQPSHGVNQQRADSHEFSALSCDPPSLPPASLSALPAPADHGPLRVGRRQRRSEAQKDARKACLPRVQLPAGEMQRHGETAMHQLRRIGRDVRGAAVTARPVSLALDQLGIMNLGPLSCAYPRRSRRLQPLAAGEASPSHLRDSTQPPSSNVVEPAISLGSEHDPTASSPVHGYHPSPRRIAPAPDQIAPTDTTETPSSTSAAGTLFFGESNFLTLVPGDEAAAAGGVGSTPGGQKPRLTFPIPGSPGSQSQAEGAGISAGTMRYLRDEGALTLPDLQTCLPALQAYFTWFHPSFPILDRAEITRRLAAMDISRFLLQCVLFIGATYCDDDTILAMGFRDRSEAKRLLYQRARLLFHADWEKDEIILIQSIFLMSFWRGGPADVRDVRYWLGVVITLSESHGLHRSVLIPIQAAITSFQEHTRSTDAQENMVVHICEQAPSQSHLLFTQAAKLTTGDEDCDVEPLTASDLESEICCSSNPLFGSCQPEHITYSIKMVELAKLLGRIIDLQFSPGQPASTAADVEGLDTALEAWRNSLPESMRCATDEGSESVWTCLLHLAYNRRSHLRILIHRNSFLKFDEGNKWNQVVTSAACRISRIAEDMSTHGTLRYGQMHLITSLFAALCIHAISIRRGMGVSRRIAEHRAQMCLLCLKEIQKYWRINNNVLDLFLQYLDRSIADRLHAAQADGAAHGSGNADAAGDGGMGGSGVTTKRSESSVAAASSPSMPPLRGAGEAFSPGAEHHHQSGRAPDDLMLLEDQYFNLVHGHWEGDDALGDLGLFLQADDFAPLKGLNVLGRSL</sequence>
<dbReference type="CDD" id="cd12148">
    <property type="entry name" value="fungal_TF_MHR"/>
    <property type="match status" value="1"/>
</dbReference>
<dbReference type="PANTHER" id="PTHR47171">
    <property type="entry name" value="FARA-RELATED"/>
    <property type="match status" value="1"/>
</dbReference>
<evidence type="ECO:0000313" key="9">
    <source>
        <dbReference type="EMBL" id="PWI76194.1"/>
    </source>
</evidence>
<keyword evidence="2" id="KW-0805">Transcription regulation</keyword>
<dbReference type="Proteomes" id="UP001287286">
    <property type="component" value="Unassembled WGS sequence"/>
</dbReference>
<keyword evidence="11" id="KW-1185">Reference proteome</keyword>
<reference evidence="8 11" key="4">
    <citation type="journal article" date="2024" name="Microbiol. Resour. Announc.">
        <title>Genome annotations for the ascomycete fungi Trichoderma harzianum, Trichoderma aggressivum, and Purpureocillium lilacinum.</title>
        <authorList>
            <person name="Beijen E.P.W."/>
            <person name="Ohm R.A."/>
        </authorList>
    </citation>
    <scope>NUCLEOTIDE SEQUENCE [LARGE SCALE GENOMIC DNA]</scope>
    <source>
        <strain evidence="8 11">CBS 150709</strain>
    </source>
</reference>
<feature type="region of interest" description="Disordered" evidence="6">
    <location>
        <begin position="739"/>
        <end position="797"/>
    </location>
</feature>
<gene>
    <name evidence="9" type="ORF">PCL_03388</name>
    <name evidence="8" type="ORF">Purlil1_4921</name>
</gene>
<evidence type="ECO:0000256" key="6">
    <source>
        <dbReference type="SAM" id="MobiDB-lite"/>
    </source>
</evidence>
<evidence type="ECO:0000313" key="8">
    <source>
        <dbReference type="EMBL" id="KAK4090785.1"/>
    </source>
</evidence>
<reference evidence="8" key="3">
    <citation type="submission" date="2023-11" db="EMBL/GenBank/DDBJ databases">
        <authorList>
            <person name="Beijen E."/>
            <person name="Ohm R.A."/>
        </authorList>
    </citation>
    <scope>NUCLEOTIDE SEQUENCE</scope>
    <source>
        <strain evidence="8">CBS 150709</strain>
    </source>
</reference>
<feature type="region of interest" description="Disordered" evidence="6">
    <location>
        <begin position="46"/>
        <end position="109"/>
    </location>
</feature>
<dbReference type="GO" id="GO:0003677">
    <property type="term" value="F:DNA binding"/>
    <property type="evidence" value="ECO:0007669"/>
    <property type="project" value="UniProtKB-KW"/>
</dbReference>
<evidence type="ECO:0000256" key="4">
    <source>
        <dbReference type="ARBA" id="ARBA00023163"/>
    </source>
</evidence>
<evidence type="ECO:0000256" key="2">
    <source>
        <dbReference type="ARBA" id="ARBA00023015"/>
    </source>
</evidence>
<keyword evidence="1" id="KW-0862">Zinc</keyword>
<evidence type="ECO:0000313" key="10">
    <source>
        <dbReference type="Proteomes" id="UP000245956"/>
    </source>
</evidence>
<name>A0A2U3ENV8_PURLI</name>
<evidence type="ECO:0000256" key="1">
    <source>
        <dbReference type="ARBA" id="ARBA00022833"/>
    </source>
</evidence>
<dbReference type="InterPro" id="IPR007219">
    <property type="entry name" value="XnlR_reg_dom"/>
</dbReference>
<evidence type="ECO:0000259" key="7">
    <source>
        <dbReference type="Pfam" id="PF04082"/>
    </source>
</evidence>
<comment type="caution">
    <text evidence="9">The sequence shown here is derived from an EMBL/GenBank/DDBJ whole genome shotgun (WGS) entry which is preliminary data.</text>
</comment>
<organism evidence="9 10">
    <name type="scientific">Purpureocillium lilacinum</name>
    <name type="common">Paecilomyces lilacinus</name>
    <dbReference type="NCBI Taxonomy" id="33203"/>
    <lineage>
        <taxon>Eukaryota</taxon>
        <taxon>Fungi</taxon>
        <taxon>Dikarya</taxon>
        <taxon>Ascomycota</taxon>
        <taxon>Pezizomycotina</taxon>
        <taxon>Sordariomycetes</taxon>
        <taxon>Hypocreomycetidae</taxon>
        <taxon>Hypocreales</taxon>
        <taxon>Ophiocordycipitaceae</taxon>
        <taxon>Purpureocillium</taxon>
    </lineage>
</organism>
<feature type="domain" description="Xylanolytic transcriptional activator regulatory" evidence="7">
    <location>
        <begin position="333"/>
        <end position="456"/>
    </location>
</feature>
<dbReference type="EMBL" id="LCWV01000001">
    <property type="protein sequence ID" value="PWI76194.1"/>
    <property type="molecule type" value="Genomic_DNA"/>
</dbReference>